<dbReference type="eggNOG" id="COG0673">
    <property type="taxonomic scope" value="Bacteria"/>
</dbReference>
<evidence type="ECO:0000259" key="3">
    <source>
        <dbReference type="Pfam" id="PF01408"/>
    </source>
</evidence>
<dbReference type="PANTHER" id="PTHR43708:SF5">
    <property type="entry name" value="CONSERVED EXPRESSED OXIDOREDUCTASE (EUROFUNG)-RELATED"/>
    <property type="match status" value="1"/>
</dbReference>
<dbReference type="InterPro" id="IPR036291">
    <property type="entry name" value="NAD(P)-bd_dom_sf"/>
</dbReference>
<dbReference type="SUPFAM" id="SSF51735">
    <property type="entry name" value="NAD(P)-binding Rossmann-fold domains"/>
    <property type="match status" value="1"/>
</dbReference>
<evidence type="ECO:0000256" key="2">
    <source>
        <dbReference type="ARBA" id="ARBA00023002"/>
    </source>
</evidence>
<dbReference type="Pfam" id="PF01408">
    <property type="entry name" value="GFO_IDH_MocA"/>
    <property type="match status" value="1"/>
</dbReference>
<dbReference type="Gene3D" id="3.30.360.10">
    <property type="entry name" value="Dihydrodipicolinate Reductase, domain 2"/>
    <property type="match status" value="1"/>
</dbReference>
<name>I4F2Q2_MODI5</name>
<dbReference type="EMBL" id="FO203431">
    <property type="protein sequence ID" value="CCH89915.1"/>
    <property type="molecule type" value="Genomic_DNA"/>
</dbReference>
<dbReference type="Gene3D" id="3.40.50.720">
    <property type="entry name" value="NAD(P)-binding Rossmann-like Domain"/>
    <property type="match status" value="1"/>
</dbReference>
<protein>
    <submittedName>
        <fullName evidence="5">Oxidoreductase</fullName>
    </submittedName>
</protein>
<accession>I4F2Q2</accession>
<dbReference type="InterPro" id="IPR051317">
    <property type="entry name" value="Gfo/Idh/MocA_oxidoreduct"/>
</dbReference>
<dbReference type="GO" id="GO:0000166">
    <property type="term" value="F:nucleotide binding"/>
    <property type="evidence" value="ECO:0007669"/>
    <property type="project" value="InterPro"/>
</dbReference>
<dbReference type="GO" id="GO:0016491">
    <property type="term" value="F:oxidoreductase activity"/>
    <property type="evidence" value="ECO:0007669"/>
    <property type="project" value="UniProtKB-KW"/>
</dbReference>
<evidence type="ECO:0000313" key="5">
    <source>
        <dbReference type="EMBL" id="CCH89915.1"/>
    </source>
</evidence>
<dbReference type="SUPFAM" id="SSF55347">
    <property type="entry name" value="Glyceraldehyde-3-phosphate dehydrogenase-like, C-terminal domain"/>
    <property type="match status" value="1"/>
</dbReference>
<keyword evidence="6" id="KW-1185">Reference proteome</keyword>
<sequence length="356" mass="37441">MIGGHSVVEAGSNGMEPVRFGLVGYGFGGRWFHAPLLAAAPECAFLGVVTTSAERRELLAREHPGARAFDSLDELAAAGAEAVSISTPAGTHTPLTDQALDLGLAVVCDKPFALDAAAARSSVERAERLGLALSPYQNRRWDSDFRTVRSLVDRGELGTVTRFESRFERFTPDPGPGASGGGTLLDFGAHLVDQALVLLGPVARVYAEWRVRESGLDDDVFVALTHTSGATSHLYGSWSEGAPGDRFRVTGTTGSYVVSGPMDGQEAALIAGQTPATLGAGWGAEPPKRWGRVQRGDQSRTEPTVPGAWSEFYPAFARAVRGEGPLPVEGRDAVASLTVLDAARRSATEGVVVALS</sequence>
<evidence type="ECO:0000313" key="6">
    <source>
        <dbReference type="Proteomes" id="UP000006461"/>
    </source>
</evidence>
<proteinExistence type="inferred from homology"/>
<feature type="domain" description="GFO/IDH/MocA-like oxidoreductase" evidence="4">
    <location>
        <begin position="145"/>
        <end position="256"/>
    </location>
</feature>
<dbReference type="OrthoDB" id="256869at2"/>
<dbReference type="PANTHER" id="PTHR43708">
    <property type="entry name" value="CONSERVED EXPRESSED OXIDOREDUCTASE (EUROFUNG)"/>
    <property type="match status" value="1"/>
</dbReference>
<organism evidence="5 6">
    <name type="scientific">Modestobacter italicus (strain DSM 44449 / CECT 9708 / BC 501)</name>
    <dbReference type="NCBI Taxonomy" id="2732864"/>
    <lineage>
        <taxon>Bacteria</taxon>
        <taxon>Bacillati</taxon>
        <taxon>Actinomycetota</taxon>
        <taxon>Actinomycetes</taxon>
        <taxon>Geodermatophilales</taxon>
        <taxon>Geodermatophilaceae</taxon>
        <taxon>Modestobacter</taxon>
    </lineage>
</organism>
<dbReference type="HOGENOM" id="CLU_023194_19_1_11"/>
<gene>
    <name evidence="5" type="ordered locus">MODMU_4532</name>
</gene>
<dbReference type="AlphaFoldDB" id="I4F2Q2"/>
<dbReference type="STRING" id="477641.MODMU_4532"/>
<feature type="domain" description="Gfo/Idh/MocA-like oxidoreductase N-terminal" evidence="3">
    <location>
        <begin position="18"/>
        <end position="134"/>
    </location>
</feature>
<reference evidence="5 6" key="1">
    <citation type="journal article" date="2012" name="J. Bacteriol.">
        <title>Genome Sequence of Radiation-Resistant Modestobacter marinus Strain BC501, a Representative Actinobacterium That Thrives on Calcareous Stone Surfaces.</title>
        <authorList>
            <person name="Normand P."/>
            <person name="Gury J."/>
            <person name="Pujic P."/>
            <person name="Chouaia B."/>
            <person name="Crotti E."/>
            <person name="Brusetti L."/>
            <person name="Daffonchio D."/>
            <person name="Vacherie B."/>
            <person name="Barbe V."/>
            <person name="Medigue C."/>
            <person name="Calteau A."/>
            <person name="Ghodhbane-Gtari F."/>
            <person name="Essoussi I."/>
            <person name="Nouioui I."/>
            <person name="Abbassi-Ghozzi I."/>
            <person name="Gtari M."/>
        </authorList>
    </citation>
    <scope>NUCLEOTIDE SEQUENCE [LARGE SCALE GENOMIC DNA]</scope>
    <source>
        <strain evidence="6">BC 501</strain>
    </source>
</reference>
<dbReference type="OMA" id="HADSHFD"/>
<dbReference type="InterPro" id="IPR055170">
    <property type="entry name" value="GFO_IDH_MocA-like_dom"/>
</dbReference>
<dbReference type="InterPro" id="IPR000683">
    <property type="entry name" value="Gfo/Idh/MocA-like_OxRdtase_N"/>
</dbReference>
<evidence type="ECO:0000256" key="1">
    <source>
        <dbReference type="ARBA" id="ARBA00010928"/>
    </source>
</evidence>
<keyword evidence="2" id="KW-0560">Oxidoreductase</keyword>
<dbReference type="PATRIC" id="fig|477641.3.peg.4243"/>
<evidence type="ECO:0000259" key="4">
    <source>
        <dbReference type="Pfam" id="PF22725"/>
    </source>
</evidence>
<dbReference type="Proteomes" id="UP000006461">
    <property type="component" value="Chromosome"/>
</dbReference>
<dbReference type="KEGG" id="mmar:MODMU_4532"/>
<comment type="similarity">
    <text evidence="1">Belongs to the Gfo/Idh/MocA family.</text>
</comment>
<dbReference type="Pfam" id="PF22725">
    <property type="entry name" value="GFO_IDH_MocA_C3"/>
    <property type="match status" value="1"/>
</dbReference>